<organism evidence="3 4">
    <name type="scientific">Ramlibacter agri</name>
    <dbReference type="NCBI Taxonomy" id="2728837"/>
    <lineage>
        <taxon>Bacteria</taxon>
        <taxon>Pseudomonadati</taxon>
        <taxon>Pseudomonadota</taxon>
        <taxon>Betaproteobacteria</taxon>
        <taxon>Burkholderiales</taxon>
        <taxon>Comamonadaceae</taxon>
        <taxon>Ramlibacter</taxon>
    </lineage>
</organism>
<dbReference type="RefSeq" id="WP_169419130.1">
    <property type="nucleotide sequence ID" value="NZ_JABBFX010000001.1"/>
</dbReference>
<dbReference type="EMBL" id="JABBFX010000001">
    <property type="protein sequence ID" value="NML45037.1"/>
    <property type="molecule type" value="Genomic_DNA"/>
</dbReference>
<keyword evidence="4" id="KW-1185">Reference proteome</keyword>
<feature type="domain" description="Hypervirulence associated protein TUDOR" evidence="2">
    <location>
        <begin position="2"/>
        <end position="28"/>
    </location>
</feature>
<dbReference type="Proteomes" id="UP000541185">
    <property type="component" value="Unassembled WGS sequence"/>
</dbReference>
<evidence type="ECO:0000256" key="1">
    <source>
        <dbReference type="SAM" id="MobiDB-lite"/>
    </source>
</evidence>
<evidence type="ECO:0000313" key="4">
    <source>
        <dbReference type="Proteomes" id="UP000541185"/>
    </source>
</evidence>
<name>A0A848H3G2_9BURK</name>
<feature type="region of interest" description="Disordered" evidence="1">
    <location>
        <begin position="1"/>
        <end position="33"/>
    </location>
</feature>
<comment type="caution">
    <text evidence="3">The sequence shown here is derived from an EMBL/GenBank/DDBJ whole genome shotgun (WGS) entry which is preliminary data.</text>
</comment>
<sequence length="33" mass="3596">MAASADNPEYLVQSKKTGGQAAHQPSALRKKRR</sequence>
<dbReference type="Pfam" id="PF11160">
    <property type="entry name" value="Hva1_TUDOR"/>
    <property type="match status" value="1"/>
</dbReference>
<dbReference type="InterPro" id="IPR021331">
    <property type="entry name" value="Hva1_TUDOR"/>
</dbReference>
<protein>
    <submittedName>
        <fullName evidence="3">HVA1 family protein</fullName>
    </submittedName>
</protein>
<gene>
    <name evidence="3" type="ORF">HHL11_14865</name>
</gene>
<accession>A0A848H3G2</accession>
<evidence type="ECO:0000259" key="2">
    <source>
        <dbReference type="Pfam" id="PF11160"/>
    </source>
</evidence>
<evidence type="ECO:0000313" key="3">
    <source>
        <dbReference type="EMBL" id="NML45037.1"/>
    </source>
</evidence>
<reference evidence="3 4" key="1">
    <citation type="submission" date="2020-04" db="EMBL/GenBank/DDBJ databases">
        <title>Ramlibacter sp. G-1-2-2 isolated from soil.</title>
        <authorList>
            <person name="Dahal R.H."/>
        </authorList>
    </citation>
    <scope>NUCLEOTIDE SEQUENCE [LARGE SCALE GENOMIC DNA]</scope>
    <source>
        <strain evidence="3 4">G-1-2-2</strain>
    </source>
</reference>
<dbReference type="AlphaFoldDB" id="A0A848H3G2"/>
<proteinExistence type="predicted"/>